<dbReference type="GO" id="GO:0008270">
    <property type="term" value="F:zinc ion binding"/>
    <property type="evidence" value="ECO:0007669"/>
    <property type="project" value="InterPro"/>
</dbReference>
<dbReference type="InterPro" id="IPR050129">
    <property type="entry name" value="Zn_alcohol_dh"/>
</dbReference>
<evidence type="ECO:0000313" key="7">
    <source>
        <dbReference type="Proteomes" id="UP001142648"/>
    </source>
</evidence>
<protein>
    <submittedName>
        <fullName evidence="6">Zinc-binding dehydrogenase</fullName>
    </submittedName>
</protein>
<dbReference type="AlphaFoldDB" id="A0A9X2W001"/>
<dbReference type="InterPro" id="IPR036291">
    <property type="entry name" value="NAD(P)-bd_dom_sf"/>
</dbReference>
<keyword evidence="1 4" id="KW-0479">Metal-binding</keyword>
<dbReference type="Proteomes" id="UP001142648">
    <property type="component" value="Unassembled WGS sequence"/>
</dbReference>
<dbReference type="SMART" id="SM00829">
    <property type="entry name" value="PKS_ER"/>
    <property type="match status" value="1"/>
</dbReference>
<dbReference type="RefSeq" id="WP_259960295.1">
    <property type="nucleotide sequence ID" value="NZ_JAOAMV010000001.1"/>
</dbReference>
<dbReference type="GO" id="GO:0016616">
    <property type="term" value="F:oxidoreductase activity, acting on the CH-OH group of donors, NAD or NADP as acceptor"/>
    <property type="evidence" value="ECO:0007669"/>
    <property type="project" value="UniProtKB-ARBA"/>
</dbReference>
<evidence type="ECO:0000256" key="4">
    <source>
        <dbReference type="RuleBase" id="RU361277"/>
    </source>
</evidence>
<sequence length="323" mass="33480">MVLEIKASGMCGSDLKLYRPPAGAAFKALGLVDNGEPVIAGHEPCGVIAAVGKDVDPRTAKVGDRVTLHHYRGCMTCAECRSGWTQMCERTATIYGVTGHGGHAPYMRAAAETVFALPDEVSFSTGAAISCGTGTAYGALLRLDLSARDTIAIIGQGPVGLSATQFASAMGAKVIAVDVSADRAALATEFGAAHAIDSTAEDPVEAIMALTGGKGVNKALDTSGAPAGRLAAVRGAARWGTVCLVGEGGEMTLNVSIDVIRKQLTIVGSWTVNSAKLADCIRFIADHGLEVDKLFTDVWKFEQAEEAYKAFDKQASGKGVFLN</sequence>
<dbReference type="Pfam" id="PF08240">
    <property type="entry name" value="ADH_N"/>
    <property type="match status" value="1"/>
</dbReference>
<reference evidence="6" key="1">
    <citation type="submission" date="2022-09" db="EMBL/GenBank/DDBJ databases">
        <title>The genome sequence of Tsuneonella sp. YG55.</title>
        <authorList>
            <person name="Liu Y."/>
        </authorList>
    </citation>
    <scope>NUCLEOTIDE SEQUENCE</scope>
    <source>
        <strain evidence="6">YG55</strain>
    </source>
</reference>
<evidence type="ECO:0000256" key="3">
    <source>
        <dbReference type="ARBA" id="ARBA00023002"/>
    </source>
</evidence>
<comment type="cofactor">
    <cofactor evidence="4">
        <name>Zn(2+)</name>
        <dbReference type="ChEBI" id="CHEBI:29105"/>
    </cofactor>
</comment>
<dbReference type="PANTHER" id="PTHR43401:SF5">
    <property type="entry name" value="ALCOHOL DEHYDROGENASE-RELATED"/>
    <property type="match status" value="1"/>
</dbReference>
<evidence type="ECO:0000256" key="1">
    <source>
        <dbReference type="ARBA" id="ARBA00022723"/>
    </source>
</evidence>
<dbReference type="SUPFAM" id="SSF50129">
    <property type="entry name" value="GroES-like"/>
    <property type="match status" value="1"/>
</dbReference>
<dbReference type="InterPro" id="IPR013154">
    <property type="entry name" value="ADH-like_N"/>
</dbReference>
<comment type="caution">
    <text evidence="6">The sequence shown here is derived from an EMBL/GenBank/DDBJ whole genome shotgun (WGS) entry which is preliminary data.</text>
</comment>
<feature type="domain" description="Enoyl reductase (ER)" evidence="5">
    <location>
        <begin position="12"/>
        <end position="321"/>
    </location>
</feature>
<dbReference type="SUPFAM" id="SSF51735">
    <property type="entry name" value="NAD(P)-binding Rossmann-fold domains"/>
    <property type="match status" value="1"/>
</dbReference>
<dbReference type="Gene3D" id="3.90.180.10">
    <property type="entry name" value="Medium-chain alcohol dehydrogenases, catalytic domain"/>
    <property type="match status" value="1"/>
</dbReference>
<dbReference type="InterPro" id="IPR011032">
    <property type="entry name" value="GroES-like_sf"/>
</dbReference>
<keyword evidence="3" id="KW-0560">Oxidoreductase</keyword>
<evidence type="ECO:0000256" key="2">
    <source>
        <dbReference type="ARBA" id="ARBA00022833"/>
    </source>
</evidence>
<dbReference type="PANTHER" id="PTHR43401">
    <property type="entry name" value="L-THREONINE 3-DEHYDROGENASE"/>
    <property type="match status" value="1"/>
</dbReference>
<proteinExistence type="inferred from homology"/>
<name>A0A9X2W001_9SPHN</name>
<evidence type="ECO:0000259" key="5">
    <source>
        <dbReference type="SMART" id="SM00829"/>
    </source>
</evidence>
<gene>
    <name evidence="6" type="ORF">N0B51_00830</name>
</gene>
<dbReference type="EMBL" id="JAOAMV010000001">
    <property type="protein sequence ID" value="MCT2557516.1"/>
    <property type="molecule type" value="Genomic_DNA"/>
</dbReference>
<dbReference type="InterPro" id="IPR002328">
    <property type="entry name" value="ADH_Zn_CS"/>
</dbReference>
<dbReference type="PROSITE" id="PS00059">
    <property type="entry name" value="ADH_ZINC"/>
    <property type="match status" value="1"/>
</dbReference>
<evidence type="ECO:0000313" key="6">
    <source>
        <dbReference type="EMBL" id="MCT2557516.1"/>
    </source>
</evidence>
<comment type="similarity">
    <text evidence="4">Belongs to the zinc-containing alcohol dehydrogenase family.</text>
</comment>
<keyword evidence="2 4" id="KW-0862">Zinc</keyword>
<organism evidence="6 7">
    <name type="scientific">Tsuneonella litorea</name>
    <dbReference type="NCBI Taxonomy" id="2976475"/>
    <lineage>
        <taxon>Bacteria</taxon>
        <taxon>Pseudomonadati</taxon>
        <taxon>Pseudomonadota</taxon>
        <taxon>Alphaproteobacteria</taxon>
        <taxon>Sphingomonadales</taxon>
        <taxon>Erythrobacteraceae</taxon>
        <taxon>Tsuneonella</taxon>
    </lineage>
</organism>
<dbReference type="InterPro" id="IPR020843">
    <property type="entry name" value="ER"/>
</dbReference>
<dbReference type="InterPro" id="IPR013149">
    <property type="entry name" value="ADH-like_C"/>
</dbReference>
<dbReference type="Pfam" id="PF00107">
    <property type="entry name" value="ADH_zinc_N"/>
    <property type="match status" value="1"/>
</dbReference>
<keyword evidence="7" id="KW-1185">Reference proteome</keyword>
<accession>A0A9X2W001</accession>